<evidence type="ECO:0000256" key="1">
    <source>
        <dbReference type="SAM" id="MobiDB-lite"/>
    </source>
</evidence>
<evidence type="ECO:0000313" key="2">
    <source>
        <dbReference type="EMBL" id="SMX44991.1"/>
    </source>
</evidence>
<dbReference type="EMBL" id="FXYH01000011">
    <property type="protein sequence ID" value="SMX44991.1"/>
    <property type="molecule type" value="Genomic_DNA"/>
</dbReference>
<feature type="region of interest" description="Disordered" evidence="1">
    <location>
        <begin position="152"/>
        <end position="175"/>
    </location>
</feature>
<protein>
    <submittedName>
        <fullName evidence="2">Uncharacterized protein</fullName>
    </submittedName>
</protein>
<proteinExistence type="predicted"/>
<feature type="compositionally biased region" description="Gly residues" evidence="1">
    <location>
        <begin position="152"/>
        <end position="162"/>
    </location>
</feature>
<dbReference type="RefSeq" id="WP_097805423.1">
    <property type="nucleotide sequence ID" value="NZ_FXYH01000011.1"/>
</dbReference>
<gene>
    <name evidence="2" type="ORF">PEV8663_02933</name>
</gene>
<dbReference type="OrthoDB" id="7865311at2"/>
<evidence type="ECO:0000313" key="3">
    <source>
        <dbReference type="Proteomes" id="UP000220836"/>
    </source>
</evidence>
<dbReference type="PROSITE" id="PS51257">
    <property type="entry name" value="PROKAR_LIPOPROTEIN"/>
    <property type="match status" value="1"/>
</dbReference>
<reference evidence="2 3" key="1">
    <citation type="submission" date="2017-05" db="EMBL/GenBank/DDBJ databases">
        <authorList>
            <person name="Song R."/>
            <person name="Chenine A.L."/>
            <person name="Ruprecht R.M."/>
        </authorList>
    </citation>
    <scope>NUCLEOTIDE SEQUENCE [LARGE SCALE GENOMIC DNA]</scope>
    <source>
        <strain evidence="2 3">CECT 8663</strain>
    </source>
</reference>
<name>A0A238KQT9_9RHOB</name>
<keyword evidence="3" id="KW-1185">Reference proteome</keyword>
<dbReference type="Proteomes" id="UP000220836">
    <property type="component" value="Unassembled WGS sequence"/>
</dbReference>
<accession>A0A238KQT9</accession>
<sequence length="335" mass="35246">MHRIILSLSLVAVVAGCADPLRDVPKLQDMDIDASAGQVDALADPAGGDLSDVPVPDLPQRTVAQEKPRGGLLGFLGRKADAVTDDAPQGDLVDLVDGQNPEISSEVTAQAEAARVAGRADSFQADTDTPIVLAALALEDAPAPKKKRGLLGLGLGGTGGKTKSGRAPKLGDPDYEQVKAGTTLPYGRLARLCGVSKAQLGRKSGSWPERGRGYTLYDSAPGSVAQRTFYLTGFDDGCARQFTAALVMFASPETYEAVHYGTSGKTLPVSDTDQAYEKIKSKVCRVKAGKPCGSSMKKLSKDTVFVTVYERFGGSPRWKNLLLHDGEVAALDIKG</sequence>
<organism evidence="2 3">
    <name type="scientific">Pelagimonas varians</name>
    <dbReference type="NCBI Taxonomy" id="696760"/>
    <lineage>
        <taxon>Bacteria</taxon>
        <taxon>Pseudomonadati</taxon>
        <taxon>Pseudomonadota</taxon>
        <taxon>Alphaproteobacteria</taxon>
        <taxon>Rhodobacterales</taxon>
        <taxon>Roseobacteraceae</taxon>
        <taxon>Pelagimonas</taxon>
    </lineage>
</organism>
<dbReference type="AlphaFoldDB" id="A0A238KQT9"/>